<feature type="domain" description="Thioredoxin" evidence="3">
    <location>
        <begin position="64"/>
        <end position="227"/>
    </location>
</feature>
<evidence type="ECO:0000256" key="2">
    <source>
        <dbReference type="ARBA" id="ARBA00023008"/>
    </source>
</evidence>
<dbReference type="PANTHER" id="PTHR12151">
    <property type="entry name" value="ELECTRON TRANSPORT PROTIN SCO1/SENC FAMILY MEMBER"/>
    <property type="match status" value="1"/>
</dbReference>
<accession>A0ABT3NQ62</accession>
<dbReference type="InterPro" id="IPR013766">
    <property type="entry name" value="Thioredoxin_domain"/>
</dbReference>
<keyword evidence="5" id="KW-1185">Reference proteome</keyword>
<sequence>MLTVIRYASLALLLFVAGLWGWAWTSRAPGESVGEAFASRLASVFGADLPVPAAGGGQGGLALPPGLALGGAFSLVDQDGRAVTEGDFAGRWMLVYFGFTHCPDVCPTELGTMAAALDTMGSAGDQVVPALVTVDPARDTPAALKDYVSRFHPRMVGLTGTTEQVAEAARRYRVYYARAQRPDHTDYTMDHSSFIYFVGPDSRVRTMFRPETPPETMAASILGQLRSGSRGGS</sequence>
<dbReference type="Gene3D" id="3.40.30.10">
    <property type="entry name" value="Glutaredoxin"/>
    <property type="match status" value="1"/>
</dbReference>
<dbReference type="RefSeq" id="WP_301587908.1">
    <property type="nucleotide sequence ID" value="NZ_JAPFQI010000001.1"/>
</dbReference>
<dbReference type="SUPFAM" id="SSF52833">
    <property type="entry name" value="Thioredoxin-like"/>
    <property type="match status" value="1"/>
</dbReference>
<evidence type="ECO:0000313" key="4">
    <source>
        <dbReference type="EMBL" id="MCW8084303.1"/>
    </source>
</evidence>
<name>A0ABT3NQ62_9PROT</name>
<comment type="caution">
    <text evidence="4">The sequence shown here is derived from an EMBL/GenBank/DDBJ whole genome shotgun (WGS) entry which is preliminary data.</text>
</comment>
<protein>
    <submittedName>
        <fullName evidence="4">SCO family protein</fullName>
    </submittedName>
</protein>
<dbReference type="InterPro" id="IPR036249">
    <property type="entry name" value="Thioredoxin-like_sf"/>
</dbReference>
<evidence type="ECO:0000259" key="3">
    <source>
        <dbReference type="PROSITE" id="PS51352"/>
    </source>
</evidence>
<dbReference type="Pfam" id="PF02630">
    <property type="entry name" value="SCO1-SenC"/>
    <property type="match status" value="1"/>
</dbReference>
<evidence type="ECO:0000256" key="1">
    <source>
        <dbReference type="ARBA" id="ARBA00010996"/>
    </source>
</evidence>
<dbReference type="CDD" id="cd02968">
    <property type="entry name" value="SCO"/>
    <property type="match status" value="1"/>
</dbReference>
<gene>
    <name evidence="4" type="ORF">OF850_01570</name>
</gene>
<proteinExistence type="inferred from homology"/>
<organism evidence="4 5">
    <name type="scientific">Sabulicella glaciei</name>
    <dbReference type="NCBI Taxonomy" id="2984948"/>
    <lineage>
        <taxon>Bacteria</taxon>
        <taxon>Pseudomonadati</taxon>
        <taxon>Pseudomonadota</taxon>
        <taxon>Alphaproteobacteria</taxon>
        <taxon>Acetobacterales</taxon>
        <taxon>Acetobacteraceae</taxon>
        <taxon>Sabulicella</taxon>
    </lineage>
</organism>
<keyword evidence="2" id="KW-0186">Copper</keyword>
<dbReference type="PROSITE" id="PS51352">
    <property type="entry name" value="THIOREDOXIN_2"/>
    <property type="match status" value="1"/>
</dbReference>
<evidence type="ECO:0000313" key="5">
    <source>
        <dbReference type="Proteomes" id="UP001526430"/>
    </source>
</evidence>
<dbReference type="PANTHER" id="PTHR12151:SF25">
    <property type="entry name" value="LINALOOL DEHYDRATASE_ISOMERASE DOMAIN-CONTAINING PROTEIN"/>
    <property type="match status" value="1"/>
</dbReference>
<reference evidence="4 5" key="1">
    <citation type="submission" date="2022-10" db="EMBL/GenBank/DDBJ databases">
        <title>Roseococcus glaciei nov., sp. nov., isolated from glacier.</title>
        <authorList>
            <person name="Liu Q."/>
            <person name="Xin Y.-H."/>
        </authorList>
    </citation>
    <scope>NUCLEOTIDE SEQUENCE [LARGE SCALE GENOMIC DNA]</scope>
    <source>
        <strain evidence="4 5">MDT2-1-1</strain>
    </source>
</reference>
<comment type="similarity">
    <text evidence="1">Belongs to the SCO1/2 family.</text>
</comment>
<dbReference type="EMBL" id="JAPFQI010000001">
    <property type="protein sequence ID" value="MCW8084303.1"/>
    <property type="molecule type" value="Genomic_DNA"/>
</dbReference>
<dbReference type="Proteomes" id="UP001526430">
    <property type="component" value="Unassembled WGS sequence"/>
</dbReference>
<dbReference type="InterPro" id="IPR003782">
    <property type="entry name" value="SCO1/SenC"/>
</dbReference>